<dbReference type="HOGENOM" id="CLU_3212569_0_0_10"/>
<dbReference type="Proteomes" id="UP000009872">
    <property type="component" value="Unassembled WGS sequence"/>
</dbReference>
<sequence>MSIFIVTFCSSKFVCPKYILYFRNKIDVTKYTEFPNEHYPKEQM</sequence>
<gene>
    <name evidence="1" type="ORF">HMPREF9447_00909</name>
</gene>
<keyword evidence="2" id="KW-1185">Reference proteome</keyword>
<organism evidence="1 2">
    <name type="scientific">Bacteroides oleiciplenus YIT 12058</name>
    <dbReference type="NCBI Taxonomy" id="742727"/>
    <lineage>
        <taxon>Bacteria</taxon>
        <taxon>Pseudomonadati</taxon>
        <taxon>Bacteroidota</taxon>
        <taxon>Bacteroidia</taxon>
        <taxon>Bacteroidales</taxon>
        <taxon>Bacteroidaceae</taxon>
        <taxon>Bacteroides</taxon>
    </lineage>
</organism>
<name>K9E5R7_9BACE</name>
<evidence type="ECO:0000313" key="2">
    <source>
        <dbReference type="Proteomes" id="UP000009872"/>
    </source>
</evidence>
<comment type="caution">
    <text evidence="1">The sequence shown here is derived from an EMBL/GenBank/DDBJ whole genome shotgun (WGS) entry which is preliminary data.</text>
</comment>
<dbReference type="STRING" id="742727.HMPREF9447_00909"/>
<dbReference type="AlphaFoldDB" id="K9E5R7"/>
<accession>K9E5R7</accession>
<dbReference type="EMBL" id="ADLF01000003">
    <property type="protein sequence ID" value="EKU91923.1"/>
    <property type="molecule type" value="Genomic_DNA"/>
</dbReference>
<proteinExistence type="predicted"/>
<reference evidence="1 2" key="1">
    <citation type="submission" date="2012-09" db="EMBL/GenBank/DDBJ databases">
        <title>The Genome Sequence of Bacteroides oleiciplenus YIT 12058.</title>
        <authorList>
            <consortium name="The Broad Institute Genome Sequencing Platform"/>
            <person name="Earl A."/>
            <person name="Ward D."/>
            <person name="Feldgarden M."/>
            <person name="Gevers D."/>
            <person name="Morotomi M."/>
            <person name="Walker B."/>
            <person name="Young S.K."/>
            <person name="Zeng Q."/>
            <person name="Gargeya S."/>
            <person name="Fitzgerald M."/>
            <person name="Haas B."/>
            <person name="Abouelleil A."/>
            <person name="Alvarado L."/>
            <person name="Arachchi H.M."/>
            <person name="Berlin A.M."/>
            <person name="Chapman S.B."/>
            <person name="Goldberg J."/>
            <person name="Griggs A."/>
            <person name="Gujja S."/>
            <person name="Hansen M."/>
            <person name="Howarth C."/>
            <person name="Imamovic A."/>
            <person name="Larimer J."/>
            <person name="McCowen C."/>
            <person name="Montmayeur A."/>
            <person name="Murphy C."/>
            <person name="Neiman D."/>
            <person name="Pearson M."/>
            <person name="Priest M."/>
            <person name="Roberts A."/>
            <person name="Saif S."/>
            <person name="Shea T."/>
            <person name="Sisk P."/>
            <person name="Sykes S."/>
            <person name="Wortman J."/>
            <person name="Nusbaum C."/>
            <person name="Birren B."/>
        </authorList>
    </citation>
    <scope>NUCLEOTIDE SEQUENCE [LARGE SCALE GENOMIC DNA]</scope>
    <source>
        <strain evidence="1 2">YIT 12058</strain>
    </source>
</reference>
<evidence type="ECO:0000313" key="1">
    <source>
        <dbReference type="EMBL" id="EKU91923.1"/>
    </source>
</evidence>
<protein>
    <submittedName>
        <fullName evidence="1">Uncharacterized protein</fullName>
    </submittedName>
</protein>